<dbReference type="GO" id="GO:0000160">
    <property type="term" value="P:phosphorelay signal transduction system"/>
    <property type="evidence" value="ECO:0007669"/>
    <property type="project" value="InterPro"/>
</dbReference>
<dbReference type="InterPro" id="IPR011006">
    <property type="entry name" value="CheY-like_superfamily"/>
</dbReference>
<name>A0A0F9DNR1_9ZZZZ</name>
<dbReference type="InterPro" id="IPR052048">
    <property type="entry name" value="ST_Response_Regulator"/>
</dbReference>
<dbReference type="PANTHER" id="PTHR43228:SF1">
    <property type="entry name" value="TWO-COMPONENT RESPONSE REGULATOR ARR22"/>
    <property type="match status" value="1"/>
</dbReference>
<reference evidence="2" key="1">
    <citation type="journal article" date="2015" name="Nature">
        <title>Complex archaea that bridge the gap between prokaryotes and eukaryotes.</title>
        <authorList>
            <person name="Spang A."/>
            <person name="Saw J.H."/>
            <person name="Jorgensen S.L."/>
            <person name="Zaremba-Niedzwiedzka K."/>
            <person name="Martijn J."/>
            <person name="Lind A.E."/>
            <person name="van Eijk R."/>
            <person name="Schleper C."/>
            <person name="Guy L."/>
            <person name="Ettema T.J."/>
        </authorList>
    </citation>
    <scope>NUCLEOTIDE SEQUENCE</scope>
</reference>
<dbReference type="EMBL" id="LAZR01028205">
    <property type="protein sequence ID" value="KKL63339.1"/>
    <property type="molecule type" value="Genomic_DNA"/>
</dbReference>
<evidence type="ECO:0000259" key="1">
    <source>
        <dbReference type="PROSITE" id="PS50110"/>
    </source>
</evidence>
<dbReference type="SUPFAM" id="SSF52172">
    <property type="entry name" value="CheY-like"/>
    <property type="match status" value="1"/>
</dbReference>
<dbReference type="InterPro" id="IPR001789">
    <property type="entry name" value="Sig_transdc_resp-reg_receiver"/>
</dbReference>
<gene>
    <name evidence="2" type="ORF">LCGC14_2176090</name>
</gene>
<feature type="domain" description="Response regulatory" evidence="1">
    <location>
        <begin position="1"/>
        <end position="102"/>
    </location>
</feature>
<dbReference type="SMART" id="SM00448">
    <property type="entry name" value="REC"/>
    <property type="match status" value="1"/>
</dbReference>
<dbReference type="Pfam" id="PF00072">
    <property type="entry name" value="Response_reg"/>
    <property type="match status" value="1"/>
</dbReference>
<dbReference type="Gene3D" id="3.40.50.2300">
    <property type="match status" value="1"/>
</dbReference>
<dbReference type="PANTHER" id="PTHR43228">
    <property type="entry name" value="TWO-COMPONENT RESPONSE REGULATOR"/>
    <property type="match status" value="1"/>
</dbReference>
<organism evidence="2">
    <name type="scientific">marine sediment metagenome</name>
    <dbReference type="NCBI Taxonomy" id="412755"/>
    <lineage>
        <taxon>unclassified sequences</taxon>
        <taxon>metagenomes</taxon>
        <taxon>ecological metagenomes</taxon>
    </lineage>
</organism>
<dbReference type="AlphaFoldDB" id="A0A0F9DNR1"/>
<proteinExistence type="predicted"/>
<evidence type="ECO:0000313" key="2">
    <source>
        <dbReference type="EMBL" id="KKL63339.1"/>
    </source>
</evidence>
<dbReference type="PROSITE" id="PS50110">
    <property type="entry name" value="RESPONSE_REGULATORY"/>
    <property type="match status" value="1"/>
</dbReference>
<sequence>MKELLTLKGFEIVGVANNGEKAVSMFKSFSEKPKVILMDYRMPIKNGLEATKEILQIDNNAKIIFTSADESVKEEALAIGAFSFKNKPFDIEYLISNIEKALGTYSIQ</sequence>
<accession>A0A0F9DNR1</accession>
<protein>
    <recommendedName>
        <fullName evidence="1">Response regulatory domain-containing protein</fullName>
    </recommendedName>
</protein>
<comment type="caution">
    <text evidence="2">The sequence shown here is derived from an EMBL/GenBank/DDBJ whole genome shotgun (WGS) entry which is preliminary data.</text>
</comment>